<feature type="signal peptide" evidence="1">
    <location>
        <begin position="1"/>
        <end position="24"/>
    </location>
</feature>
<evidence type="ECO:0000313" key="2">
    <source>
        <dbReference type="EMBL" id="GGI81968.1"/>
    </source>
</evidence>
<dbReference type="InterPro" id="IPR018635">
    <property type="entry name" value="UPF0319"/>
</dbReference>
<reference evidence="2" key="2">
    <citation type="submission" date="2020-09" db="EMBL/GenBank/DDBJ databases">
        <authorList>
            <person name="Sun Q."/>
            <person name="Ohkuma M."/>
        </authorList>
    </citation>
    <scope>NUCLEOTIDE SEQUENCE</scope>
    <source>
        <strain evidence="2">JCM 30804</strain>
    </source>
</reference>
<dbReference type="Pfam" id="PF09829">
    <property type="entry name" value="DUF2057"/>
    <property type="match status" value="1"/>
</dbReference>
<evidence type="ECO:0008006" key="4">
    <source>
        <dbReference type="Google" id="ProtNLM"/>
    </source>
</evidence>
<sequence>MKNLTLLSALVASTLALGSSITHAASVSLPESLEIRSLNGQAVTGVSQIQLSEGEHLLELQYDDLFESNADDTGARVTSQALYLPIELQDSQAYRLVTANINSEEDARAFVDAPVVYLLDTQGNRRQIDLVTQKQLMLQVILGH</sequence>
<dbReference type="RefSeq" id="WP_188920243.1">
    <property type="nucleotide sequence ID" value="NZ_BMPZ01000004.1"/>
</dbReference>
<reference evidence="2" key="1">
    <citation type="journal article" date="2014" name="Int. J. Syst. Evol. Microbiol.">
        <title>Complete genome sequence of Corynebacterium casei LMG S-19264T (=DSM 44701T), isolated from a smear-ripened cheese.</title>
        <authorList>
            <consortium name="US DOE Joint Genome Institute (JGI-PGF)"/>
            <person name="Walter F."/>
            <person name="Albersmeier A."/>
            <person name="Kalinowski J."/>
            <person name="Ruckert C."/>
        </authorList>
    </citation>
    <scope>NUCLEOTIDE SEQUENCE</scope>
    <source>
        <strain evidence="2">JCM 30804</strain>
    </source>
</reference>
<organism evidence="2 3">
    <name type="scientific">Shewanella gelidii</name>
    <dbReference type="NCBI Taxonomy" id="1642821"/>
    <lineage>
        <taxon>Bacteria</taxon>
        <taxon>Pseudomonadati</taxon>
        <taxon>Pseudomonadota</taxon>
        <taxon>Gammaproteobacteria</taxon>
        <taxon>Alteromonadales</taxon>
        <taxon>Shewanellaceae</taxon>
        <taxon>Shewanella</taxon>
    </lineage>
</organism>
<comment type="caution">
    <text evidence="2">The sequence shown here is derived from an EMBL/GenBank/DDBJ whole genome shotgun (WGS) entry which is preliminary data.</text>
</comment>
<gene>
    <name evidence="2" type="ORF">GCM10009332_19020</name>
</gene>
<evidence type="ECO:0000313" key="3">
    <source>
        <dbReference type="Proteomes" id="UP000613743"/>
    </source>
</evidence>
<dbReference type="Proteomes" id="UP000613743">
    <property type="component" value="Unassembled WGS sequence"/>
</dbReference>
<dbReference type="EMBL" id="BMPZ01000004">
    <property type="protein sequence ID" value="GGI81968.1"/>
    <property type="molecule type" value="Genomic_DNA"/>
</dbReference>
<proteinExistence type="predicted"/>
<keyword evidence="1" id="KW-0732">Signal</keyword>
<keyword evidence="3" id="KW-1185">Reference proteome</keyword>
<evidence type="ECO:0000256" key="1">
    <source>
        <dbReference type="SAM" id="SignalP"/>
    </source>
</evidence>
<protein>
    <recommendedName>
        <fullName evidence="4">DUF2057 domain-containing protein</fullName>
    </recommendedName>
</protein>
<accession>A0A917JUH7</accession>
<dbReference type="AlphaFoldDB" id="A0A917JUH7"/>
<name>A0A917JUH7_9GAMM</name>
<feature type="chain" id="PRO_5037702089" description="DUF2057 domain-containing protein" evidence="1">
    <location>
        <begin position="25"/>
        <end position="144"/>
    </location>
</feature>